<organism evidence="2">
    <name type="scientific">Cyberlindnera fabianii</name>
    <name type="common">Yeast</name>
    <name type="synonym">Hansenula fabianii</name>
    <dbReference type="NCBI Taxonomy" id="36022"/>
    <lineage>
        <taxon>Eukaryota</taxon>
        <taxon>Fungi</taxon>
        <taxon>Dikarya</taxon>
        <taxon>Ascomycota</taxon>
        <taxon>Saccharomycotina</taxon>
        <taxon>Saccharomycetes</taxon>
        <taxon>Phaffomycetales</taxon>
        <taxon>Phaffomycetaceae</taxon>
        <taxon>Cyberlindnera</taxon>
    </lineage>
</organism>
<dbReference type="EMBL" id="LK052898">
    <property type="protein sequence ID" value="CDR44001.1"/>
    <property type="molecule type" value="Genomic_DNA"/>
</dbReference>
<feature type="transmembrane region" description="Helical" evidence="1">
    <location>
        <begin position="62"/>
        <end position="84"/>
    </location>
</feature>
<evidence type="ECO:0000256" key="1">
    <source>
        <dbReference type="SAM" id="Phobius"/>
    </source>
</evidence>
<dbReference type="Pfam" id="PF12400">
    <property type="entry name" value="STIMATE"/>
    <property type="match status" value="1"/>
</dbReference>
<evidence type="ECO:0000313" key="2">
    <source>
        <dbReference type="EMBL" id="CDR44001.1"/>
    </source>
</evidence>
<protein>
    <submittedName>
        <fullName evidence="2">CYFA0S13e01354g1_1</fullName>
    </submittedName>
</protein>
<dbReference type="GO" id="GO:0016020">
    <property type="term" value="C:membrane"/>
    <property type="evidence" value="ECO:0007669"/>
    <property type="project" value="TreeGrafter"/>
</dbReference>
<name>A0A061B3G7_CYBFA</name>
<keyword evidence="1" id="KW-0812">Transmembrane</keyword>
<dbReference type="PANTHER" id="PTHR31735:SF1">
    <property type="entry name" value="VACUOLAR MEMBRANE PROTEIN YPL162C"/>
    <property type="match status" value="1"/>
</dbReference>
<feature type="transmembrane region" description="Helical" evidence="1">
    <location>
        <begin position="251"/>
        <end position="273"/>
    </location>
</feature>
<dbReference type="PANTHER" id="PTHR31735">
    <property type="entry name" value="VACUOLAR MEMBRANE PROTEIN YPL162C"/>
    <property type="match status" value="1"/>
</dbReference>
<dbReference type="PhylomeDB" id="A0A061B3G7"/>
<gene>
    <name evidence="2" type="ORF">CYFA0S_13e01354g</name>
</gene>
<feature type="transmembrane region" description="Helical" evidence="1">
    <location>
        <begin position="105"/>
        <end position="122"/>
    </location>
</feature>
<feature type="transmembrane region" description="Helical" evidence="1">
    <location>
        <begin position="212"/>
        <end position="239"/>
    </location>
</feature>
<keyword evidence="1" id="KW-1133">Transmembrane helix</keyword>
<feature type="transmembrane region" description="Helical" evidence="1">
    <location>
        <begin position="170"/>
        <end position="191"/>
    </location>
</feature>
<proteinExistence type="predicted"/>
<dbReference type="AlphaFoldDB" id="A0A061B3G7"/>
<sequence>MSFAGERQAAYDTCLSLVLLPPRFYSHQLKHRTHTVNIYDMDAVFDQVAKKPKILPEPKCELLGPVSIFIQTCLGLIAMSSLVLKRYYEHPKRPWKVWLFDVSKQVLGSLGIHLLNLFVSLFKSKVPIFGILMGSNDGTIGGSDGDGDGDLGDIGECDWYFLNLLMDTTIGVPILYISLVMVYSVCEYFQIQGIESGNYGKPPQYIPYFKQLAIFFMAVIMMKCILYLLLYFPIFAIYADWVLSWSDGFPNLQIVLVMLVFPIMLNCFQYYVVDNLIKFPTTL</sequence>
<reference evidence="2" key="1">
    <citation type="journal article" date="2014" name="Genome Announc.">
        <title>Genome sequence of the yeast Cyberlindnera fabianii (Hansenula fabianii).</title>
        <authorList>
            <person name="Freel K.C."/>
            <person name="Sarilar V."/>
            <person name="Neuveglise C."/>
            <person name="Devillers H."/>
            <person name="Friedrich A."/>
            <person name="Schacherer J."/>
        </authorList>
    </citation>
    <scope>NUCLEOTIDE SEQUENCE</scope>
    <source>
        <strain evidence="2">YJS4271</strain>
    </source>
</reference>
<dbReference type="OrthoDB" id="431202at2759"/>
<keyword evidence="1" id="KW-0472">Membrane</keyword>
<accession>A0A061B3G7</accession>
<dbReference type="InterPro" id="IPR022127">
    <property type="entry name" value="STIMATE/YPL162C"/>
</dbReference>